<dbReference type="Proteomes" id="UP000092444">
    <property type="component" value="Unassembled WGS sequence"/>
</dbReference>
<dbReference type="PhylomeDB" id="A0A1B0GA33"/>
<proteinExistence type="inferred from homology"/>
<keyword evidence="12" id="KW-1185">Reference proteome</keyword>
<dbReference type="AlphaFoldDB" id="A0A1B0GA33"/>
<dbReference type="PROSITE" id="PS50869">
    <property type="entry name" value="BRICHOS"/>
    <property type="match status" value="1"/>
</dbReference>
<dbReference type="EMBL" id="CCAG010002121">
    <property type="status" value="NOT_ANNOTATED_CDS"/>
    <property type="molecule type" value="Genomic_DNA"/>
</dbReference>
<reference evidence="11" key="1">
    <citation type="submission" date="2020-05" db="UniProtKB">
        <authorList>
            <consortium name="EnsemblMetazoa"/>
        </authorList>
    </citation>
    <scope>IDENTIFICATION</scope>
    <source>
        <strain evidence="11">Yale</strain>
    </source>
</reference>
<name>A0A1B0GA33_GLOMM</name>
<dbReference type="InterPro" id="IPR040145">
    <property type="entry name" value="ITM2"/>
</dbReference>
<dbReference type="PANTHER" id="PTHR10962">
    <property type="entry name" value="INTEGRAL TRANSMEMBRANE PROTEIN 2"/>
    <property type="match status" value="1"/>
</dbReference>
<comment type="subcellular location">
    <subcellularLocation>
        <location evidence="1 9">Membrane</location>
        <topology evidence="1 9">Single-pass type II membrane protein</topology>
    </subcellularLocation>
</comment>
<dbReference type="SMART" id="SM01039">
    <property type="entry name" value="BRICHOS"/>
    <property type="match status" value="1"/>
</dbReference>
<organism evidence="11 12">
    <name type="scientific">Glossina morsitans morsitans</name>
    <name type="common">Savannah tsetse fly</name>
    <dbReference type="NCBI Taxonomy" id="37546"/>
    <lineage>
        <taxon>Eukaryota</taxon>
        <taxon>Metazoa</taxon>
        <taxon>Ecdysozoa</taxon>
        <taxon>Arthropoda</taxon>
        <taxon>Hexapoda</taxon>
        <taxon>Insecta</taxon>
        <taxon>Pterygota</taxon>
        <taxon>Neoptera</taxon>
        <taxon>Endopterygota</taxon>
        <taxon>Diptera</taxon>
        <taxon>Brachycera</taxon>
        <taxon>Muscomorpha</taxon>
        <taxon>Hippoboscoidea</taxon>
        <taxon>Glossinidae</taxon>
        <taxon>Glossina</taxon>
    </lineage>
</organism>
<evidence type="ECO:0000256" key="1">
    <source>
        <dbReference type="ARBA" id="ARBA00004606"/>
    </source>
</evidence>
<protein>
    <recommendedName>
        <fullName evidence="9">Integral membrane protein 2</fullName>
    </recommendedName>
</protein>
<dbReference type="Pfam" id="PF04089">
    <property type="entry name" value="BRICHOS"/>
    <property type="match status" value="1"/>
</dbReference>
<evidence type="ECO:0000256" key="4">
    <source>
        <dbReference type="ARBA" id="ARBA00022968"/>
    </source>
</evidence>
<sequence>MMKQTAEEKREDIFLHRPGFGKRDCQTATKQKNSRKTSQLDMESMVLSGSQLSDLRVMLLIVIPIAMILTAIFGGYTAYRMNMLNDIRMHYRAFCIIPYGPLGNTTEMYIYTDKDFSNLFNDKNIENFNVKVDHTVFREEIEMDISDDEGYASIEVPSFNRIRRARFLHDFKANQSAIIDPISNRCFVMPLDRETVMSPKNFVNLITKAGSSFLNTSVNRIQRTVIVLTPYLPDLLTISKFIGDECDDMIIYKTEVYAAGDFRKKIELKSPPATYAEYLGISIIEFNVVNMDYIEEYEHLLWH</sequence>
<keyword evidence="8" id="KW-0325">Glycoprotein</keyword>
<evidence type="ECO:0000256" key="5">
    <source>
        <dbReference type="ARBA" id="ARBA00022989"/>
    </source>
</evidence>
<dbReference type="EnsemblMetazoa" id="GMOY010170-RA">
    <property type="protein sequence ID" value="GMOY010170-PA"/>
    <property type="gene ID" value="GMOY010170"/>
</dbReference>
<keyword evidence="3 9" id="KW-0812">Transmembrane</keyword>
<evidence type="ECO:0000256" key="6">
    <source>
        <dbReference type="ARBA" id="ARBA00023136"/>
    </source>
</evidence>
<dbReference type="VEuPathDB" id="VectorBase:GMOY010170"/>
<feature type="domain" description="BRICHOS" evidence="10">
    <location>
        <begin position="159"/>
        <end position="254"/>
    </location>
</feature>
<evidence type="ECO:0000256" key="2">
    <source>
        <dbReference type="ARBA" id="ARBA00006794"/>
    </source>
</evidence>
<comment type="similarity">
    <text evidence="2 9">Belongs to the ITM2 family.</text>
</comment>
<keyword evidence="5 9" id="KW-1133">Transmembrane helix</keyword>
<evidence type="ECO:0000259" key="10">
    <source>
        <dbReference type="PROSITE" id="PS50869"/>
    </source>
</evidence>
<dbReference type="GO" id="GO:0042985">
    <property type="term" value="P:negative regulation of amyloid precursor protein biosynthetic process"/>
    <property type="evidence" value="ECO:0007669"/>
    <property type="project" value="TreeGrafter"/>
</dbReference>
<evidence type="ECO:0000256" key="8">
    <source>
        <dbReference type="ARBA" id="ARBA00023180"/>
    </source>
</evidence>
<evidence type="ECO:0000256" key="7">
    <source>
        <dbReference type="ARBA" id="ARBA00023157"/>
    </source>
</evidence>
<keyword evidence="4 9" id="KW-0735">Signal-anchor</keyword>
<feature type="transmembrane region" description="Helical" evidence="9">
    <location>
        <begin position="57"/>
        <end position="79"/>
    </location>
</feature>
<evidence type="ECO:0000313" key="11">
    <source>
        <dbReference type="EnsemblMetazoa" id="GMOY010170-PA"/>
    </source>
</evidence>
<evidence type="ECO:0000256" key="3">
    <source>
        <dbReference type="ARBA" id="ARBA00022692"/>
    </source>
</evidence>
<evidence type="ECO:0000256" key="9">
    <source>
        <dbReference type="RuleBase" id="RU367061"/>
    </source>
</evidence>
<keyword evidence="7" id="KW-1015">Disulfide bond</keyword>
<dbReference type="GO" id="GO:0005794">
    <property type="term" value="C:Golgi apparatus"/>
    <property type="evidence" value="ECO:0007669"/>
    <property type="project" value="TreeGrafter"/>
</dbReference>
<keyword evidence="9" id="KW-1003">Cell membrane</keyword>
<dbReference type="InterPro" id="IPR007084">
    <property type="entry name" value="BRICHOS_dom"/>
</dbReference>
<dbReference type="PANTHER" id="PTHR10962:SF1">
    <property type="entry name" value="INTEGRAL MEMBRANE PROTEIN 2"/>
    <property type="match status" value="1"/>
</dbReference>
<evidence type="ECO:0000313" key="12">
    <source>
        <dbReference type="Proteomes" id="UP000092444"/>
    </source>
</evidence>
<accession>A0A1B0GA33</accession>
<keyword evidence="6 9" id="KW-0472">Membrane</keyword>
<dbReference type="GO" id="GO:0070062">
    <property type="term" value="C:extracellular exosome"/>
    <property type="evidence" value="ECO:0007669"/>
    <property type="project" value="TreeGrafter"/>
</dbReference>
<dbReference type="GO" id="GO:0005886">
    <property type="term" value="C:plasma membrane"/>
    <property type="evidence" value="ECO:0007669"/>
    <property type="project" value="UniProtKB-UniRule"/>
</dbReference>
<dbReference type="GO" id="GO:0001540">
    <property type="term" value="F:amyloid-beta binding"/>
    <property type="evidence" value="ECO:0007669"/>
    <property type="project" value="TreeGrafter"/>
</dbReference>